<dbReference type="Gene3D" id="3.10.290.10">
    <property type="entry name" value="RNA-binding S4 domain"/>
    <property type="match status" value="1"/>
</dbReference>
<sequence>MSDEKKVRLDKWLWAARLYKTRSIAKEAIDGGKVHYDNHRVKPGRIVQVGAIIKLRIGPDERTIEVLDIAERRGPASVAQTLYQETPESIEQRQQAQSLRKAAGITHEGKPDKKQRRQIHRFKRINASE</sequence>
<dbReference type="Pfam" id="PF01479">
    <property type="entry name" value="S4"/>
    <property type="match status" value="1"/>
</dbReference>
<dbReference type="GO" id="GO:0043023">
    <property type="term" value="F:ribosomal large subunit binding"/>
    <property type="evidence" value="ECO:0007669"/>
    <property type="project" value="InterPro"/>
</dbReference>
<name>A0AA51RQR4_9GAMM</name>
<dbReference type="AlphaFoldDB" id="A0AA51RQR4"/>
<gene>
    <name evidence="7" type="ORF">Q9312_11315</name>
</gene>
<reference evidence="7 8" key="1">
    <citation type="submission" date="2023-08" db="EMBL/GenBank/DDBJ databases">
        <title>Pleionea litopenaei sp. nov., isolated from stomach of juvenile Litopenaeus vannamei.</title>
        <authorList>
            <person name="Rho A.M."/>
            <person name="Hwang C.Y."/>
        </authorList>
    </citation>
    <scope>NUCLEOTIDE SEQUENCE [LARGE SCALE GENOMIC DNA]</scope>
    <source>
        <strain evidence="7 8">HL-JVS1</strain>
    </source>
</reference>
<accession>A0AA51RQR4</accession>
<evidence type="ECO:0000256" key="1">
    <source>
        <dbReference type="ARBA" id="ARBA00008396"/>
    </source>
</evidence>
<dbReference type="GO" id="GO:0003677">
    <property type="term" value="F:DNA binding"/>
    <property type="evidence" value="ECO:0007669"/>
    <property type="project" value="UniProtKB-KW"/>
</dbReference>
<evidence type="ECO:0000256" key="3">
    <source>
        <dbReference type="ARBA" id="ARBA00023125"/>
    </source>
</evidence>
<keyword evidence="2 4" id="KW-0694">RNA-binding</keyword>
<comment type="similarity">
    <text evidence="1 4">Belongs to the HSP15 family.</text>
</comment>
<protein>
    <recommendedName>
        <fullName evidence="4">Heat shock protein 15</fullName>
    </recommendedName>
</protein>
<evidence type="ECO:0000259" key="6">
    <source>
        <dbReference type="SMART" id="SM00363"/>
    </source>
</evidence>
<dbReference type="Proteomes" id="UP001239782">
    <property type="component" value="Chromosome"/>
</dbReference>
<feature type="compositionally biased region" description="Polar residues" evidence="5">
    <location>
        <begin position="84"/>
        <end position="98"/>
    </location>
</feature>
<evidence type="ECO:0000256" key="5">
    <source>
        <dbReference type="SAM" id="MobiDB-lite"/>
    </source>
</evidence>
<dbReference type="GO" id="GO:0003727">
    <property type="term" value="F:single-stranded RNA binding"/>
    <property type="evidence" value="ECO:0007669"/>
    <property type="project" value="InterPro"/>
</dbReference>
<dbReference type="SUPFAM" id="SSF55174">
    <property type="entry name" value="Alpha-L RNA-binding motif"/>
    <property type="match status" value="1"/>
</dbReference>
<dbReference type="GO" id="GO:0034605">
    <property type="term" value="P:cellular response to heat"/>
    <property type="evidence" value="ECO:0007669"/>
    <property type="project" value="InterPro"/>
</dbReference>
<evidence type="ECO:0000313" key="8">
    <source>
        <dbReference type="Proteomes" id="UP001239782"/>
    </source>
</evidence>
<evidence type="ECO:0000256" key="2">
    <source>
        <dbReference type="ARBA" id="ARBA00022884"/>
    </source>
</evidence>
<dbReference type="SMART" id="SM00363">
    <property type="entry name" value="S4"/>
    <property type="match status" value="1"/>
</dbReference>
<organism evidence="7 8">
    <name type="scientific">Pleionea litopenaei</name>
    <dbReference type="NCBI Taxonomy" id="3070815"/>
    <lineage>
        <taxon>Bacteria</taxon>
        <taxon>Pseudomonadati</taxon>
        <taxon>Pseudomonadota</taxon>
        <taxon>Gammaproteobacteria</taxon>
        <taxon>Oceanospirillales</taxon>
        <taxon>Pleioneaceae</taxon>
        <taxon>Pleionea</taxon>
    </lineage>
</organism>
<dbReference type="PIRSF" id="PIRSF016821">
    <property type="entry name" value="HSP15"/>
    <property type="match status" value="1"/>
</dbReference>
<dbReference type="PROSITE" id="PS50889">
    <property type="entry name" value="S4"/>
    <property type="match status" value="1"/>
</dbReference>
<evidence type="ECO:0000313" key="7">
    <source>
        <dbReference type="EMBL" id="WMS85805.1"/>
    </source>
</evidence>
<dbReference type="EMBL" id="CP133548">
    <property type="protein sequence ID" value="WMS85805.1"/>
    <property type="molecule type" value="Genomic_DNA"/>
</dbReference>
<feature type="domain" description="RNA-binding S4" evidence="6">
    <location>
        <begin position="7"/>
        <end position="68"/>
    </location>
</feature>
<dbReference type="KEGG" id="plei:Q9312_11315"/>
<evidence type="ECO:0000256" key="4">
    <source>
        <dbReference type="PIRNR" id="PIRNR016821"/>
    </source>
</evidence>
<dbReference type="CDD" id="cd00165">
    <property type="entry name" value="S4"/>
    <property type="match status" value="1"/>
</dbReference>
<proteinExistence type="inferred from homology"/>
<feature type="compositionally biased region" description="Basic residues" evidence="5">
    <location>
        <begin position="113"/>
        <end position="129"/>
    </location>
</feature>
<keyword evidence="8" id="KW-1185">Reference proteome</keyword>
<dbReference type="InterPro" id="IPR036986">
    <property type="entry name" value="S4_RNA-bd_sf"/>
</dbReference>
<feature type="region of interest" description="Disordered" evidence="5">
    <location>
        <begin position="84"/>
        <end position="129"/>
    </location>
</feature>
<dbReference type="InterPro" id="IPR025708">
    <property type="entry name" value="HSP15"/>
</dbReference>
<dbReference type="InterPro" id="IPR002942">
    <property type="entry name" value="S4_RNA-bd"/>
</dbReference>
<dbReference type="RefSeq" id="WP_309200958.1">
    <property type="nucleotide sequence ID" value="NZ_CP133548.1"/>
</dbReference>
<keyword evidence="3 4" id="KW-0238">DNA-binding</keyword>